<dbReference type="PANTHER" id="PTHR44051:SF8">
    <property type="entry name" value="GLUTATHIONE S-TRANSFERASE GSTA"/>
    <property type="match status" value="1"/>
</dbReference>
<keyword evidence="3" id="KW-0808">Transferase</keyword>
<accession>K2MHQ8</accession>
<dbReference type="InterPro" id="IPR004045">
    <property type="entry name" value="Glutathione_S-Trfase_N"/>
</dbReference>
<dbReference type="Pfam" id="PF13409">
    <property type="entry name" value="GST_N_2"/>
    <property type="match status" value="1"/>
</dbReference>
<comment type="caution">
    <text evidence="3">The sequence shown here is derived from an EMBL/GenBank/DDBJ whole genome shotgun (WGS) entry which is preliminary data.</text>
</comment>
<dbReference type="InterPro" id="IPR036282">
    <property type="entry name" value="Glutathione-S-Trfase_C_sf"/>
</dbReference>
<keyword evidence="4" id="KW-1185">Reference proteome</keyword>
<dbReference type="PROSITE" id="PS50405">
    <property type="entry name" value="GST_CTER"/>
    <property type="match status" value="1"/>
</dbReference>
<dbReference type="SUPFAM" id="SSF52833">
    <property type="entry name" value="Thioredoxin-like"/>
    <property type="match status" value="1"/>
</dbReference>
<dbReference type="PROSITE" id="PS50404">
    <property type="entry name" value="GST_NTER"/>
    <property type="match status" value="1"/>
</dbReference>
<gene>
    <name evidence="3" type="ORF">NA2_03462</name>
</gene>
<dbReference type="Pfam" id="PF00043">
    <property type="entry name" value="GST_C"/>
    <property type="match status" value="1"/>
</dbReference>
<dbReference type="InterPro" id="IPR010987">
    <property type="entry name" value="Glutathione-S-Trfase_C-like"/>
</dbReference>
<protein>
    <submittedName>
        <fullName evidence="3">Glutathione S-transferase</fullName>
    </submittedName>
</protein>
<dbReference type="eggNOG" id="COG0625">
    <property type="taxonomic scope" value="Bacteria"/>
</dbReference>
<dbReference type="InterPro" id="IPR040079">
    <property type="entry name" value="Glutathione_S-Trfase"/>
</dbReference>
<dbReference type="Gene3D" id="1.20.1050.10">
    <property type="match status" value="1"/>
</dbReference>
<dbReference type="RefSeq" id="WP_008594244.1">
    <property type="nucleotide sequence ID" value="NZ_AMRM01000003.1"/>
</dbReference>
<dbReference type="PANTHER" id="PTHR44051">
    <property type="entry name" value="GLUTATHIONE S-TRANSFERASE-RELATED"/>
    <property type="match status" value="1"/>
</dbReference>
<name>K2MHQ8_9HYPH</name>
<sequence length="234" mass="25564">MEPILVYGFPAGSSMGLVAALEWLGKPYRLCRVDMLGEMRDPSYARINARHETPALVTDAGTALSETMAIAAWLEARDTGQRISFAPLSPEADRMHQLMAYINTGFTSAFGPLWAAMEMEDLDPQTRESMRAFGREAVIERHDKLEAMVGDGPFLVGDRPTLADGLLVGVARWLDFHEVAAPERWPRLAAIRRRIEADPAVAYALALEAGEDAPGSGACRGHVPLSEVIERFGA</sequence>
<dbReference type="Gene3D" id="3.40.30.10">
    <property type="entry name" value="Glutaredoxin"/>
    <property type="match status" value="1"/>
</dbReference>
<dbReference type="GO" id="GO:0016740">
    <property type="term" value="F:transferase activity"/>
    <property type="evidence" value="ECO:0007669"/>
    <property type="project" value="UniProtKB-KW"/>
</dbReference>
<reference evidence="3 4" key="1">
    <citation type="journal article" date="2012" name="J. Bacteriol.">
        <title>Genome Sequence of Nitratireductor pacificus Type Strain pht-3B.</title>
        <authorList>
            <person name="Lai Q."/>
            <person name="Li G."/>
            <person name="Shao Z."/>
        </authorList>
    </citation>
    <scope>NUCLEOTIDE SEQUENCE [LARGE SCALE GENOMIC DNA]</scope>
    <source>
        <strain evidence="4">pht-3B</strain>
    </source>
</reference>
<dbReference type="AlphaFoldDB" id="K2MHQ8"/>
<organism evidence="3 4">
    <name type="scientific">Nitratireductor pacificus pht-3B</name>
    <dbReference type="NCBI Taxonomy" id="391937"/>
    <lineage>
        <taxon>Bacteria</taxon>
        <taxon>Pseudomonadati</taxon>
        <taxon>Pseudomonadota</taxon>
        <taxon>Alphaproteobacteria</taxon>
        <taxon>Hyphomicrobiales</taxon>
        <taxon>Phyllobacteriaceae</taxon>
        <taxon>Nitratireductor</taxon>
    </lineage>
</organism>
<evidence type="ECO:0000313" key="3">
    <source>
        <dbReference type="EMBL" id="EKF20280.1"/>
    </source>
</evidence>
<feature type="domain" description="GST N-terminal" evidence="1">
    <location>
        <begin position="1"/>
        <end position="82"/>
    </location>
</feature>
<dbReference type="InterPro" id="IPR004046">
    <property type="entry name" value="GST_C"/>
</dbReference>
<proteinExistence type="predicted"/>
<dbReference type="SUPFAM" id="SSF47616">
    <property type="entry name" value="GST C-terminal domain-like"/>
    <property type="match status" value="1"/>
</dbReference>
<dbReference type="SFLD" id="SFLDS00019">
    <property type="entry name" value="Glutathione_Transferase_(cytos"/>
    <property type="match status" value="1"/>
</dbReference>
<dbReference type="InterPro" id="IPR036249">
    <property type="entry name" value="Thioredoxin-like_sf"/>
</dbReference>
<dbReference type="STRING" id="391937.NA2_03462"/>
<evidence type="ECO:0000259" key="1">
    <source>
        <dbReference type="PROSITE" id="PS50404"/>
    </source>
</evidence>
<dbReference type="PATRIC" id="fig|391937.3.peg.716"/>
<evidence type="ECO:0000259" key="2">
    <source>
        <dbReference type="PROSITE" id="PS50405"/>
    </source>
</evidence>
<dbReference type="EMBL" id="AMRM01000003">
    <property type="protein sequence ID" value="EKF20280.1"/>
    <property type="molecule type" value="Genomic_DNA"/>
</dbReference>
<evidence type="ECO:0000313" key="4">
    <source>
        <dbReference type="Proteomes" id="UP000006786"/>
    </source>
</evidence>
<dbReference type="CDD" id="cd03057">
    <property type="entry name" value="GST_N_Beta"/>
    <property type="match status" value="1"/>
</dbReference>
<feature type="domain" description="GST C-terminal" evidence="2">
    <location>
        <begin position="88"/>
        <end position="216"/>
    </location>
</feature>
<dbReference type="Proteomes" id="UP000006786">
    <property type="component" value="Unassembled WGS sequence"/>
</dbReference>
<dbReference type="OrthoDB" id="9815075at2"/>